<dbReference type="PANTHER" id="PTHR43767:SF8">
    <property type="entry name" value="LONG-CHAIN-FATTY-ACID--COA LIGASE"/>
    <property type="match status" value="1"/>
</dbReference>
<feature type="domain" description="AMP-binding enzyme C-terminal" evidence="8">
    <location>
        <begin position="348"/>
        <end position="429"/>
    </location>
</feature>
<dbReference type="Pfam" id="PF22818">
    <property type="entry name" value="ApeI-like"/>
    <property type="match status" value="1"/>
</dbReference>
<comment type="subcellular location">
    <subcellularLocation>
        <location evidence="1">Membrane</location>
        <topology evidence="1">Peripheral membrane protein</topology>
    </subcellularLocation>
</comment>
<evidence type="ECO:0000313" key="11">
    <source>
        <dbReference type="Proteomes" id="UP000002745"/>
    </source>
</evidence>
<evidence type="ECO:0000313" key="10">
    <source>
        <dbReference type="EMBL" id="ACT59005.1"/>
    </source>
</evidence>
<evidence type="ECO:0000256" key="1">
    <source>
        <dbReference type="ARBA" id="ARBA00004170"/>
    </source>
</evidence>
<dbReference type="STRING" id="582402.Hbal_1313"/>
<sequence length="555" mass="60561">MTKIIDALLARDAGQVVFRSVSHGDITYGQIRSMASLLAKQQKATSDKTYVYTRSASVFCAAFIAAVLAGNDLIVLPQAGSDYLAQIGATGDQLMSDAVDGALMFDWADLSNNAEFAPSNENDPLLTFFTSGSSGAPKQIVKPISVVEAEAKVWVDWFANDIDHIAGSVSHQHIYGLIFRLALPVLGNITAQDDMALSWEALMDVVSPKTLIVSSPAHLSRLPEKGAISHTQPAYILSSGGPLKADDSFATAKLLGVQPLEILGSTETGGVAWRQRDVENEPWTPVAGVKLSLGIQGELMVTSPFIPDAEPVKMGDRVEIGEDGRFVLLGRIDRIVKVEGKRVSLPRVEEALSSHPMVGDCAVIMTSQNGRDRLSALVCLTQEGQLELGKLGSFKMSRYLRKLLSDNLEPAEWPKRMRFVSHIPTNSQSKRVVAEMQSVFESVRLLEVLAPSYLQVEGFDAEIRFTAKPHLPWFEGHFKENPILPGVAQTHIAARLAEEIWAASPASFNVNRMKFQQVIQPHDDIILTLGFKPETEKLNFAFKRGEDKLSSGTIG</sequence>
<dbReference type="InterPro" id="IPR025110">
    <property type="entry name" value="AMP-bd_C"/>
</dbReference>
<dbReference type="Pfam" id="PF13193">
    <property type="entry name" value="AMP-binding_C"/>
    <property type="match status" value="1"/>
</dbReference>
<dbReference type="GO" id="GO:0004467">
    <property type="term" value="F:long-chain fatty acid-CoA ligase activity"/>
    <property type="evidence" value="ECO:0007669"/>
    <property type="project" value="UniProtKB-EC"/>
</dbReference>
<dbReference type="EMBL" id="CP001678">
    <property type="protein sequence ID" value="ACT59005.1"/>
    <property type="molecule type" value="Genomic_DNA"/>
</dbReference>
<gene>
    <name evidence="10" type="ordered locus">Hbal_1313</name>
</gene>
<evidence type="ECO:0000259" key="7">
    <source>
        <dbReference type="Pfam" id="PF00501"/>
    </source>
</evidence>
<dbReference type="OrthoDB" id="9787658at2"/>
<dbReference type="SUPFAM" id="SSF54637">
    <property type="entry name" value="Thioesterase/thiol ester dehydrase-isomerase"/>
    <property type="match status" value="1"/>
</dbReference>
<dbReference type="InterPro" id="IPR050237">
    <property type="entry name" value="ATP-dep_AMP-bd_enzyme"/>
</dbReference>
<dbReference type="Pfam" id="PF00501">
    <property type="entry name" value="AMP-binding"/>
    <property type="match status" value="1"/>
</dbReference>
<dbReference type="PANTHER" id="PTHR43767">
    <property type="entry name" value="LONG-CHAIN-FATTY-ACID--COA LIGASE"/>
    <property type="match status" value="1"/>
</dbReference>
<keyword evidence="3 10" id="KW-0436">Ligase</keyword>
<dbReference type="Gene3D" id="3.40.50.12780">
    <property type="entry name" value="N-terminal domain of ligase-like"/>
    <property type="match status" value="1"/>
</dbReference>
<dbReference type="InterPro" id="IPR029069">
    <property type="entry name" value="HotDog_dom_sf"/>
</dbReference>
<dbReference type="InterPro" id="IPR045851">
    <property type="entry name" value="AMP-bd_C_sf"/>
</dbReference>
<evidence type="ECO:0000256" key="2">
    <source>
        <dbReference type="ARBA" id="ARBA00005005"/>
    </source>
</evidence>
<keyword evidence="11" id="KW-1185">Reference proteome</keyword>
<dbReference type="GO" id="GO:0016020">
    <property type="term" value="C:membrane"/>
    <property type="evidence" value="ECO:0007669"/>
    <property type="project" value="UniProtKB-SubCell"/>
</dbReference>
<dbReference type="EC" id="6.2.1.3" evidence="4"/>
<accession>C6XIR0</accession>
<name>C6XIR0_HIRBI</name>
<dbReference type="KEGG" id="hba:Hbal_1313"/>
<evidence type="ECO:0000256" key="4">
    <source>
        <dbReference type="ARBA" id="ARBA00026121"/>
    </source>
</evidence>
<dbReference type="Gene3D" id="3.10.129.10">
    <property type="entry name" value="Hotdog Thioesterase"/>
    <property type="match status" value="1"/>
</dbReference>
<dbReference type="AlphaFoldDB" id="C6XIR0"/>
<feature type="domain" description="AMP-dependent synthetase/ligase" evidence="7">
    <location>
        <begin position="113"/>
        <end position="277"/>
    </location>
</feature>
<dbReference type="Proteomes" id="UP000002745">
    <property type="component" value="Chromosome"/>
</dbReference>
<dbReference type="InterPro" id="IPR000873">
    <property type="entry name" value="AMP-dep_synth/lig_dom"/>
</dbReference>
<evidence type="ECO:0000256" key="6">
    <source>
        <dbReference type="ARBA" id="ARBA00042773"/>
    </source>
</evidence>
<evidence type="ECO:0000256" key="3">
    <source>
        <dbReference type="ARBA" id="ARBA00022598"/>
    </source>
</evidence>
<dbReference type="HOGENOM" id="CLU_026234_1_0_5"/>
<evidence type="ECO:0000259" key="8">
    <source>
        <dbReference type="Pfam" id="PF13193"/>
    </source>
</evidence>
<reference evidence="11" key="1">
    <citation type="journal article" date="2011" name="J. Bacteriol.">
        <title>Genome sequences of eight morphologically diverse alphaproteobacteria.</title>
        <authorList>
            <consortium name="US DOE Joint Genome Institute"/>
            <person name="Brown P.J."/>
            <person name="Kysela D.T."/>
            <person name="Buechlein A."/>
            <person name="Hemmerich C."/>
            <person name="Brun Y.V."/>
        </authorList>
    </citation>
    <scope>NUCLEOTIDE SEQUENCE [LARGE SCALE GENOMIC DNA]</scope>
    <source>
        <strain evidence="11">ATCC 49814 / DSM 5838 / IFAM 1418</strain>
    </source>
</reference>
<protein>
    <recommendedName>
        <fullName evidence="5">Long-chain-fatty-acid--CoA ligase</fullName>
        <ecNumber evidence="4">6.2.1.3</ecNumber>
    </recommendedName>
    <alternativeName>
        <fullName evidence="6">Long-chain acyl-CoA synthetase</fullName>
    </alternativeName>
</protein>
<feature type="domain" description="ApeI dehydratase-like" evidence="9">
    <location>
        <begin position="460"/>
        <end position="552"/>
    </location>
</feature>
<dbReference type="InterPro" id="IPR042099">
    <property type="entry name" value="ANL_N_sf"/>
</dbReference>
<comment type="pathway">
    <text evidence="2">Lipid metabolism; fatty acid beta-oxidation.</text>
</comment>
<organism evidence="10 11">
    <name type="scientific">Hirschia baltica (strain ATCC 49814 / DSM 5838 / IFAM 1418)</name>
    <dbReference type="NCBI Taxonomy" id="582402"/>
    <lineage>
        <taxon>Bacteria</taxon>
        <taxon>Pseudomonadati</taxon>
        <taxon>Pseudomonadota</taxon>
        <taxon>Alphaproteobacteria</taxon>
        <taxon>Hyphomonadales</taxon>
        <taxon>Hyphomonadaceae</taxon>
        <taxon>Hirschia</taxon>
    </lineage>
</organism>
<dbReference type="eggNOG" id="COG0318">
    <property type="taxonomic scope" value="Bacteria"/>
</dbReference>
<dbReference type="RefSeq" id="WP_015827155.1">
    <property type="nucleotide sequence ID" value="NC_012982.1"/>
</dbReference>
<proteinExistence type="predicted"/>
<evidence type="ECO:0000256" key="5">
    <source>
        <dbReference type="ARBA" id="ARBA00039545"/>
    </source>
</evidence>
<dbReference type="SUPFAM" id="SSF56801">
    <property type="entry name" value="Acetyl-CoA synthetase-like"/>
    <property type="match status" value="1"/>
</dbReference>
<dbReference type="eggNOG" id="COG0764">
    <property type="taxonomic scope" value="Bacteria"/>
</dbReference>
<dbReference type="Gene3D" id="3.30.300.30">
    <property type="match status" value="1"/>
</dbReference>
<dbReference type="InterPro" id="IPR054545">
    <property type="entry name" value="ApeI-like"/>
</dbReference>
<evidence type="ECO:0000259" key="9">
    <source>
        <dbReference type="Pfam" id="PF22818"/>
    </source>
</evidence>